<feature type="compositionally biased region" description="Low complexity" evidence="2">
    <location>
        <begin position="49"/>
        <end position="75"/>
    </location>
</feature>
<dbReference type="SUPFAM" id="SSF56112">
    <property type="entry name" value="Protein kinase-like (PK-like)"/>
    <property type="match status" value="1"/>
</dbReference>
<keyword evidence="4" id="KW-1185">Reference proteome</keyword>
<organism evidence="4 5">
    <name type="scientific">Romanomermis culicivorax</name>
    <name type="common">Nematode worm</name>
    <dbReference type="NCBI Taxonomy" id="13658"/>
    <lineage>
        <taxon>Eukaryota</taxon>
        <taxon>Metazoa</taxon>
        <taxon>Ecdysozoa</taxon>
        <taxon>Nematoda</taxon>
        <taxon>Enoplea</taxon>
        <taxon>Dorylaimia</taxon>
        <taxon>Mermithida</taxon>
        <taxon>Mermithoidea</taxon>
        <taxon>Mermithidae</taxon>
        <taxon>Romanomermis</taxon>
    </lineage>
</organism>
<dbReference type="InterPro" id="IPR011009">
    <property type="entry name" value="Kinase-like_dom_sf"/>
</dbReference>
<feature type="compositionally biased region" description="Basic residues" evidence="2">
    <location>
        <begin position="17"/>
        <end position="30"/>
    </location>
</feature>
<keyword evidence="1" id="KW-0067">ATP-binding</keyword>
<dbReference type="GO" id="GO:0004672">
    <property type="term" value="F:protein kinase activity"/>
    <property type="evidence" value="ECO:0007669"/>
    <property type="project" value="InterPro"/>
</dbReference>
<protein>
    <submittedName>
        <fullName evidence="5">Protein kinase domain-containing protein</fullName>
    </submittedName>
</protein>
<dbReference type="Proteomes" id="UP000887565">
    <property type="component" value="Unplaced"/>
</dbReference>
<dbReference type="PROSITE" id="PS50011">
    <property type="entry name" value="PROTEIN_KINASE_DOM"/>
    <property type="match status" value="1"/>
</dbReference>
<feature type="region of interest" description="Disordered" evidence="2">
    <location>
        <begin position="49"/>
        <end position="84"/>
    </location>
</feature>
<accession>A0A915IAX8</accession>
<proteinExistence type="predicted"/>
<dbReference type="Gene3D" id="3.30.200.20">
    <property type="entry name" value="Phosphorylase Kinase, domain 1"/>
    <property type="match status" value="1"/>
</dbReference>
<dbReference type="PROSITE" id="PS00107">
    <property type="entry name" value="PROTEIN_KINASE_ATP"/>
    <property type="match status" value="1"/>
</dbReference>
<dbReference type="InterPro" id="IPR017441">
    <property type="entry name" value="Protein_kinase_ATP_BS"/>
</dbReference>
<reference evidence="5" key="1">
    <citation type="submission" date="2022-11" db="UniProtKB">
        <authorList>
            <consortium name="WormBaseParasite"/>
        </authorList>
    </citation>
    <scope>IDENTIFICATION</scope>
</reference>
<evidence type="ECO:0000259" key="3">
    <source>
        <dbReference type="PROSITE" id="PS50011"/>
    </source>
</evidence>
<dbReference type="WBParaSite" id="nRc.2.0.1.t11037-RA">
    <property type="protein sequence ID" value="nRc.2.0.1.t11037-RA"/>
    <property type="gene ID" value="nRc.2.0.1.g11037"/>
</dbReference>
<sequence length="150" mass="15688">MPSESKRKMSKNVVSRQKSRKVSGSRKWKKVSKKVISGVSSISRTAATTTTVSKTTLTSSSVSKTAPSSKKTVAANKSPSTPNKIVAKEGVAGSRKQAAAAAVVVKAPFGPKPGDLLNKRFKVGSLLGCGGFGAVYNCLDEKNGQKYAIK</sequence>
<feature type="binding site" evidence="1">
    <location>
        <position position="150"/>
    </location>
    <ligand>
        <name>ATP</name>
        <dbReference type="ChEBI" id="CHEBI:30616"/>
    </ligand>
</feature>
<feature type="region of interest" description="Disordered" evidence="2">
    <location>
        <begin position="1"/>
        <end position="30"/>
    </location>
</feature>
<evidence type="ECO:0000313" key="4">
    <source>
        <dbReference type="Proteomes" id="UP000887565"/>
    </source>
</evidence>
<dbReference type="AlphaFoldDB" id="A0A915IAX8"/>
<keyword evidence="1" id="KW-0547">Nucleotide-binding</keyword>
<evidence type="ECO:0000313" key="5">
    <source>
        <dbReference type="WBParaSite" id="nRc.2.0.1.t11037-RA"/>
    </source>
</evidence>
<dbReference type="InterPro" id="IPR000719">
    <property type="entry name" value="Prot_kinase_dom"/>
</dbReference>
<dbReference type="GO" id="GO:0005524">
    <property type="term" value="F:ATP binding"/>
    <property type="evidence" value="ECO:0007669"/>
    <property type="project" value="UniProtKB-UniRule"/>
</dbReference>
<evidence type="ECO:0000256" key="1">
    <source>
        <dbReference type="PROSITE-ProRule" id="PRU10141"/>
    </source>
</evidence>
<feature type="domain" description="Protein kinase" evidence="3">
    <location>
        <begin position="121"/>
        <end position="150"/>
    </location>
</feature>
<name>A0A915IAX8_ROMCU</name>
<evidence type="ECO:0000256" key="2">
    <source>
        <dbReference type="SAM" id="MobiDB-lite"/>
    </source>
</evidence>